<dbReference type="Proteomes" id="UP000008076">
    <property type="component" value="Unassembled WGS sequence"/>
</dbReference>
<dbReference type="PANTHER" id="PTHR13561">
    <property type="entry name" value="DNA REPLICATION REGULATOR DPB11-RELATED"/>
    <property type="match status" value="1"/>
</dbReference>
<dbReference type="Gene3D" id="3.40.50.10190">
    <property type="entry name" value="BRCT domain"/>
    <property type="match status" value="1"/>
</dbReference>
<dbReference type="PROSITE" id="PS50172">
    <property type="entry name" value="BRCT"/>
    <property type="match status" value="1"/>
</dbReference>
<reference evidence="4" key="1">
    <citation type="submission" date="2007-12" db="EMBL/GenBank/DDBJ databases">
        <title>Annotation of Entamoeba dispar SAW760.</title>
        <authorList>
            <person name="Lorenzi H."/>
            <person name="Inman J."/>
            <person name="Schobel S."/>
            <person name="Amedeo P."/>
            <person name="Caler E."/>
        </authorList>
    </citation>
    <scope>NUCLEOTIDE SEQUENCE [LARGE SCALE GENOMIC DNA]</scope>
    <source>
        <strain evidence="4">ATCC PRA-260 / SAW760</strain>
    </source>
</reference>
<keyword evidence="1" id="KW-0677">Repeat</keyword>
<proteinExistence type="predicted"/>
<protein>
    <recommendedName>
        <fullName evidence="2">BRCT domain-containing protein</fullName>
    </recommendedName>
</protein>
<dbReference type="VEuPathDB" id="AmoebaDB:EDI_291330"/>
<evidence type="ECO:0000256" key="1">
    <source>
        <dbReference type="ARBA" id="ARBA00022737"/>
    </source>
</evidence>
<dbReference type="GO" id="GO:0006270">
    <property type="term" value="P:DNA replication initiation"/>
    <property type="evidence" value="ECO:0007669"/>
    <property type="project" value="TreeGrafter"/>
</dbReference>
<dbReference type="PANTHER" id="PTHR13561:SF20">
    <property type="entry name" value="DNA TOPOISOMERASE 2-BINDING PROTEIN 1"/>
    <property type="match status" value="1"/>
</dbReference>
<dbReference type="GO" id="GO:0007095">
    <property type="term" value="P:mitotic G2 DNA damage checkpoint signaling"/>
    <property type="evidence" value="ECO:0007669"/>
    <property type="project" value="TreeGrafter"/>
</dbReference>
<dbReference type="InterPro" id="IPR001357">
    <property type="entry name" value="BRCT_dom"/>
</dbReference>
<dbReference type="SUPFAM" id="SSF52113">
    <property type="entry name" value="BRCT domain"/>
    <property type="match status" value="1"/>
</dbReference>
<evidence type="ECO:0000313" key="3">
    <source>
        <dbReference type="EMBL" id="EDR23559.1"/>
    </source>
</evidence>
<dbReference type="Pfam" id="PF00533">
    <property type="entry name" value="BRCT"/>
    <property type="match status" value="1"/>
</dbReference>
<accession>B0EPI2</accession>
<dbReference type="GeneID" id="5885190"/>
<organism evidence="4">
    <name type="scientific">Entamoeba dispar (strain ATCC PRA-260 / SAW760)</name>
    <dbReference type="NCBI Taxonomy" id="370354"/>
    <lineage>
        <taxon>Eukaryota</taxon>
        <taxon>Amoebozoa</taxon>
        <taxon>Evosea</taxon>
        <taxon>Archamoebae</taxon>
        <taxon>Mastigamoebida</taxon>
        <taxon>Entamoebidae</taxon>
        <taxon>Entamoeba</taxon>
    </lineage>
</organism>
<gene>
    <name evidence="3" type="ORF">EDI_291330</name>
</gene>
<dbReference type="CDD" id="cd00027">
    <property type="entry name" value="BRCT"/>
    <property type="match status" value="1"/>
</dbReference>
<dbReference type="OrthoDB" id="251770at2759"/>
<dbReference type="AlphaFoldDB" id="B0EPI2"/>
<dbReference type="GO" id="GO:0033314">
    <property type="term" value="P:mitotic DNA replication checkpoint signaling"/>
    <property type="evidence" value="ECO:0007669"/>
    <property type="project" value="TreeGrafter"/>
</dbReference>
<feature type="domain" description="BRCT" evidence="2">
    <location>
        <begin position="8"/>
        <end position="97"/>
    </location>
</feature>
<name>B0EPI2_ENTDS</name>
<sequence>MQVDMIEKPIQFLDGNVICTSGFNKDERKMLKEMIESCGGFYLDELDSSIVTCLILKGLFSKKAQCAKQSGIPVISFQWIFDCISERRLFSFNNYLIN</sequence>
<dbReference type="RefSeq" id="XP_001740041.1">
    <property type="nucleotide sequence ID" value="XM_001739989.1"/>
</dbReference>
<evidence type="ECO:0000259" key="2">
    <source>
        <dbReference type="PROSITE" id="PS50172"/>
    </source>
</evidence>
<dbReference type="KEGG" id="edi:EDI_291330"/>
<evidence type="ECO:0000313" key="4">
    <source>
        <dbReference type="Proteomes" id="UP000008076"/>
    </source>
</evidence>
<dbReference type="InterPro" id="IPR036420">
    <property type="entry name" value="BRCT_dom_sf"/>
</dbReference>
<dbReference type="EMBL" id="DS550271">
    <property type="protein sequence ID" value="EDR23559.1"/>
    <property type="molecule type" value="Genomic_DNA"/>
</dbReference>
<keyword evidence="4" id="KW-1185">Reference proteome</keyword>
<dbReference type="SMART" id="SM00292">
    <property type="entry name" value="BRCT"/>
    <property type="match status" value="1"/>
</dbReference>